<dbReference type="OrthoDB" id="9132167at2"/>
<dbReference type="InterPro" id="IPR052520">
    <property type="entry name" value="ATL_DNA_repair"/>
</dbReference>
<dbReference type="PANTHER" id="PTHR42942:SF1">
    <property type="entry name" value="ALKYLTRANSFERASE-LIKE PROTEIN 1"/>
    <property type="match status" value="1"/>
</dbReference>
<dbReference type="GO" id="GO:0003824">
    <property type="term" value="F:catalytic activity"/>
    <property type="evidence" value="ECO:0007669"/>
    <property type="project" value="InterPro"/>
</dbReference>
<dbReference type="EMBL" id="SGWY01000002">
    <property type="protein sequence ID" value="RZS66455.1"/>
    <property type="molecule type" value="Genomic_DNA"/>
</dbReference>
<keyword evidence="1" id="KW-0227">DNA damage</keyword>
<proteinExistence type="predicted"/>
<comment type="caution">
    <text evidence="3">The sequence shown here is derived from an EMBL/GenBank/DDBJ whole genome shotgun (WGS) entry which is preliminary data.</text>
</comment>
<evidence type="ECO:0000256" key="1">
    <source>
        <dbReference type="ARBA" id="ARBA00022763"/>
    </source>
</evidence>
<dbReference type="AlphaFoldDB" id="A0A4Q7ME07"/>
<evidence type="ECO:0000259" key="2">
    <source>
        <dbReference type="Pfam" id="PF01035"/>
    </source>
</evidence>
<protein>
    <submittedName>
        <fullName evidence="3">Alkylated DNA nucleotide flippase Atl1</fullName>
    </submittedName>
</protein>
<dbReference type="GO" id="GO:0006281">
    <property type="term" value="P:DNA repair"/>
    <property type="evidence" value="ECO:0007669"/>
    <property type="project" value="InterPro"/>
</dbReference>
<reference evidence="3 4" key="1">
    <citation type="submission" date="2019-02" db="EMBL/GenBank/DDBJ databases">
        <title>Genomic Encyclopedia of Type Strains, Phase IV (KMG-IV): sequencing the most valuable type-strain genomes for metagenomic binning, comparative biology and taxonomic classification.</title>
        <authorList>
            <person name="Goeker M."/>
        </authorList>
    </citation>
    <scope>NUCLEOTIDE SEQUENCE [LARGE SCALE GENOMIC DNA]</scope>
    <source>
        <strain evidence="3 4">DSM 43045</strain>
    </source>
</reference>
<evidence type="ECO:0000313" key="4">
    <source>
        <dbReference type="Proteomes" id="UP000293289"/>
    </source>
</evidence>
<gene>
    <name evidence="3" type="ORF">EV187_2185</name>
</gene>
<keyword evidence="4" id="KW-1185">Reference proteome</keyword>
<name>A0A4Q7ME07_9MICO</name>
<dbReference type="InterPro" id="IPR036388">
    <property type="entry name" value="WH-like_DNA-bd_sf"/>
</dbReference>
<dbReference type="SUPFAM" id="SSF46767">
    <property type="entry name" value="Methylated DNA-protein cysteine methyltransferase, C-terminal domain"/>
    <property type="match status" value="1"/>
</dbReference>
<dbReference type="Proteomes" id="UP000293289">
    <property type="component" value="Unassembled WGS sequence"/>
</dbReference>
<feature type="domain" description="Methylated-DNA-[protein]-cysteine S-methyltransferase DNA binding" evidence="2">
    <location>
        <begin position="4"/>
        <end position="64"/>
    </location>
</feature>
<accession>A0A4Q7ME07</accession>
<dbReference type="PANTHER" id="PTHR42942">
    <property type="entry name" value="6-O-METHYLGUANINE DNA METHYLTRANSFERASE"/>
    <property type="match status" value="1"/>
</dbReference>
<dbReference type="CDD" id="cd06445">
    <property type="entry name" value="ATase"/>
    <property type="match status" value="1"/>
</dbReference>
<organism evidence="3 4">
    <name type="scientific">Agromyces ramosus</name>
    <dbReference type="NCBI Taxonomy" id="33879"/>
    <lineage>
        <taxon>Bacteria</taxon>
        <taxon>Bacillati</taxon>
        <taxon>Actinomycetota</taxon>
        <taxon>Actinomycetes</taxon>
        <taxon>Micrococcales</taxon>
        <taxon>Microbacteriaceae</taxon>
        <taxon>Agromyces</taxon>
    </lineage>
</organism>
<evidence type="ECO:0000313" key="3">
    <source>
        <dbReference type="EMBL" id="RZS66455.1"/>
    </source>
</evidence>
<dbReference type="InterPro" id="IPR036217">
    <property type="entry name" value="MethylDNA_cys_MeTrfase_DNAb"/>
</dbReference>
<dbReference type="Pfam" id="PF01035">
    <property type="entry name" value="DNA_binding_1"/>
    <property type="match status" value="1"/>
</dbReference>
<dbReference type="InterPro" id="IPR014048">
    <property type="entry name" value="MethylDNA_cys_MeTrfase_DNA-bd"/>
</dbReference>
<sequence>MSNLTERILHTVRAIPEGRAMTYGDIARATGTGARAVGRILHNGGHEIPWWRVVDADGRPYPAAADAVRAKFHEESTPLLEDSTSSVRVDLAEASWTPRDV</sequence>
<dbReference type="RefSeq" id="WP_130353045.1">
    <property type="nucleotide sequence ID" value="NZ_SGWY01000002.1"/>
</dbReference>
<dbReference type="Gene3D" id="1.10.10.10">
    <property type="entry name" value="Winged helix-like DNA-binding domain superfamily/Winged helix DNA-binding domain"/>
    <property type="match status" value="1"/>
</dbReference>